<dbReference type="SUPFAM" id="SSF48403">
    <property type="entry name" value="Ankyrin repeat"/>
    <property type="match status" value="1"/>
</dbReference>
<dbReference type="InterPro" id="IPR025676">
    <property type="entry name" value="Clr5_dom"/>
</dbReference>
<sequence length="757" mass="84531">MDPEYSHLSQNTSLMGPAMEAGRPSPTEEQWLQYKGTIQHLFLIRHMPLGELVNLLSCLGFFLTKAQLEYKLKKWGISRNMNKSTWQYIDHKITQRRSRGKNSEVIYSGKRLKESAINRGINRHRETSIFAQIAQSRSSPASPGNPYLAICTPPDVRMEFDQWPDSLPWLKFQRTFLALARNFTRAAFNVIPQGVQARLLGPPPAVGCPIPLFQGSDNCRYISCVATHFGKTMPEWHEEEHLQTTQTLLHCSGQEAVPHYLKLIIYQISNGFLDDLRSADSWMEFHDVLLGLGILDLQIDLKRNHVDDVIIRAFMENLFRISIVWATKPKVCLSQNMDLVRWLLSSGLDPSKEIMIPDPEPWFLGPDRPIEMAILSGHVDLVELLLNFDADISESSFPKNSIIEVTLQSNNPDAIKHRIIQLLVRHDSSINLDERLHAAIELRDLDSMRDILKLAIDPAKALKVNHGPLFEKTALCAAIMAGSDATDVISNYLAFLDPSKLEAPLITADTFIAAAAKGDDATILRLHDICPDIGGTRNQRGIKPVQVAVSAGHLSTCELLLRLYNGYSPALLFLAACEEHETILQFFLRNGADVNATIDAGDCSECQRVSGLIPMDFKDQSVFTVLLDIARHDSYDSPRVRDAYGLRALVENGARLSGGEVCQFAAQESVKTLLAALEAGGGPNQRADSGMSPLQHALHSVGLRRSMIHIQYECRGDFGSSKPYCSMEPNFSEENLSQLSAIGTWNWCHLFQATILT</sequence>
<dbReference type="EMBL" id="JAOQAZ010000005">
    <property type="protein sequence ID" value="KAJ4265961.1"/>
    <property type="molecule type" value="Genomic_DNA"/>
</dbReference>
<dbReference type="AlphaFoldDB" id="A0A9W8S6J3"/>
<dbReference type="PANTHER" id="PTHR24198:SF165">
    <property type="entry name" value="ANKYRIN REPEAT-CONTAINING PROTEIN-RELATED"/>
    <property type="match status" value="1"/>
</dbReference>
<evidence type="ECO:0000259" key="5">
    <source>
        <dbReference type="Pfam" id="PF14420"/>
    </source>
</evidence>
<evidence type="ECO:0000313" key="6">
    <source>
        <dbReference type="EMBL" id="KAJ4265961.1"/>
    </source>
</evidence>
<gene>
    <name evidence="6" type="ORF">NW762_003934</name>
</gene>
<evidence type="ECO:0000256" key="1">
    <source>
        <dbReference type="ARBA" id="ARBA00022737"/>
    </source>
</evidence>
<comment type="caution">
    <text evidence="6">The sequence shown here is derived from an EMBL/GenBank/DDBJ whole genome shotgun (WGS) entry which is preliminary data.</text>
</comment>
<dbReference type="InterPro" id="IPR036770">
    <property type="entry name" value="Ankyrin_rpt-contain_sf"/>
</dbReference>
<keyword evidence="2 3" id="KW-0040">ANK repeat</keyword>
<dbReference type="PANTHER" id="PTHR24198">
    <property type="entry name" value="ANKYRIN REPEAT AND PROTEIN KINASE DOMAIN-CONTAINING PROTEIN"/>
    <property type="match status" value="1"/>
</dbReference>
<feature type="repeat" description="ANK" evidence="3">
    <location>
        <begin position="365"/>
        <end position="397"/>
    </location>
</feature>
<protein>
    <recommendedName>
        <fullName evidence="5">Clr5 domain-containing protein</fullName>
    </recommendedName>
</protein>
<dbReference type="Pfam" id="PF12796">
    <property type="entry name" value="Ank_2"/>
    <property type="match status" value="1"/>
</dbReference>
<feature type="region of interest" description="Disordered" evidence="4">
    <location>
        <begin position="1"/>
        <end position="25"/>
    </location>
</feature>
<dbReference type="PROSITE" id="PS50088">
    <property type="entry name" value="ANK_REPEAT"/>
    <property type="match status" value="1"/>
</dbReference>
<evidence type="ECO:0000313" key="7">
    <source>
        <dbReference type="Proteomes" id="UP001152049"/>
    </source>
</evidence>
<proteinExistence type="predicted"/>
<dbReference type="SMART" id="SM00248">
    <property type="entry name" value="ANK"/>
    <property type="match status" value="3"/>
</dbReference>
<keyword evidence="1" id="KW-0677">Repeat</keyword>
<dbReference type="OrthoDB" id="539213at2759"/>
<accession>A0A9W8S6J3</accession>
<evidence type="ECO:0000256" key="2">
    <source>
        <dbReference type="ARBA" id="ARBA00023043"/>
    </source>
</evidence>
<keyword evidence="7" id="KW-1185">Reference proteome</keyword>
<organism evidence="6 7">
    <name type="scientific">Fusarium torreyae</name>
    <dbReference type="NCBI Taxonomy" id="1237075"/>
    <lineage>
        <taxon>Eukaryota</taxon>
        <taxon>Fungi</taxon>
        <taxon>Dikarya</taxon>
        <taxon>Ascomycota</taxon>
        <taxon>Pezizomycotina</taxon>
        <taxon>Sordariomycetes</taxon>
        <taxon>Hypocreomycetidae</taxon>
        <taxon>Hypocreales</taxon>
        <taxon>Nectriaceae</taxon>
        <taxon>Fusarium</taxon>
    </lineage>
</organism>
<dbReference type="Pfam" id="PF14420">
    <property type="entry name" value="Clr5"/>
    <property type="match status" value="1"/>
</dbReference>
<dbReference type="Proteomes" id="UP001152049">
    <property type="component" value="Unassembled WGS sequence"/>
</dbReference>
<name>A0A9W8S6J3_9HYPO</name>
<dbReference type="InterPro" id="IPR002110">
    <property type="entry name" value="Ankyrin_rpt"/>
</dbReference>
<evidence type="ECO:0000256" key="4">
    <source>
        <dbReference type="SAM" id="MobiDB-lite"/>
    </source>
</evidence>
<dbReference type="Gene3D" id="1.25.40.20">
    <property type="entry name" value="Ankyrin repeat-containing domain"/>
    <property type="match status" value="2"/>
</dbReference>
<feature type="domain" description="Clr5" evidence="5">
    <location>
        <begin position="28"/>
        <end position="78"/>
    </location>
</feature>
<reference evidence="6" key="1">
    <citation type="submission" date="2022-09" db="EMBL/GenBank/DDBJ databases">
        <title>Fusarium specimens isolated from Avocado Roots.</title>
        <authorList>
            <person name="Stajich J."/>
            <person name="Roper C."/>
            <person name="Heimlech-Rivalta G."/>
        </authorList>
    </citation>
    <scope>NUCLEOTIDE SEQUENCE</scope>
    <source>
        <strain evidence="6">CF00136</strain>
    </source>
</reference>
<evidence type="ECO:0000256" key="3">
    <source>
        <dbReference type="PROSITE-ProRule" id="PRU00023"/>
    </source>
</evidence>